<keyword evidence="4" id="KW-1185">Reference proteome</keyword>
<feature type="compositionally biased region" description="Polar residues" evidence="2">
    <location>
        <begin position="1"/>
        <end position="11"/>
    </location>
</feature>
<dbReference type="Proteomes" id="UP000279236">
    <property type="component" value="Unassembled WGS sequence"/>
</dbReference>
<feature type="compositionally biased region" description="Low complexity" evidence="2">
    <location>
        <begin position="183"/>
        <end position="204"/>
    </location>
</feature>
<sequence>MSTTYNDATTKSLRRSSRVASQSQQPTSPPVHSTPRSLTANTNPGGTSSNRLLSSPERTASPPDLCRGSTSSSHIATTPPTPPLDNSAPEVSTKRARDDKETECIEAEGDARSKRVRIREPETPCPTDSAIKINLRLDLKRIREEDVGDMDEPTNAKKIRTEASSYLPVTRKARATAASNSNGTTVAKSKSTATKGKGKGSSTAAVTITIPRTHKVHPTRGLPPNLPSPEAYRALDLMAAATNWIESSDAAGADAVFAARLCHHGGGVARYIHPKNYSEADSYAYAGQWLARIAEEKESEQQEAGFKEKEIKEKELKEEELKDREIKEKEIKEKEIKEKEVKELAELAALKEPAEHGGAAPVQEASESTASAVQETQGDVPLSSEMAIAQTHRPFEVSVLTFAAATPPSSTTSRPTAFTSSEEPREGNALQLVLDNTPTTTATAILTC</sequence>
<feature type="compositionally biased region" description="Polar residues" evidence="2">
    <location>
        <begin position="30"/>
        <end position="58"/>
    </location>
</feature>
<feature type="region of interest" description="Disordered" evidence="2">
    <location>
        <begin position="1"/>
        <end position="127"/>
    </location>
</feature>
<comment type="caution">
    <text evidence="3">The sequence shown here is derived from an EMBL/GenBank/DDBJ whole genome shotgun (WGS) entry which is preliminary data.</text>
</comment>
<name>A0A427XUS3_9TREE</name>
<feature type="region of interest" description="Disordered" evidence="2">
    <location>
        <begin position="351"/>
        <end position="381"/>
    </location>
</feature>
<feature type="compositionally biased region" description="Polar residues" evidence="2">
    <location>
        <begin position="365"/>
        <end position="377"/>
    </location>
</feature>
<evidence type="ECO:0000256" key="2">
    <source>
        <dbReference type="SAM" id="MobiDB-lite"/>
    </source>
</evidence>
<dbReference type="AlphaFoldDB" id="A0A427XUS3"/>
<feature type="coiled-coil region" evidence="1">
    <location>
        <begin position="290"/>
        <end position="347"/>
    </location>
</feature>
<dbReference type="RefSeq" id="XP_028476814.1">
    <property type="nucleotide sequence ID" value="XM_028622921.1"/>
</dbReference>
<organism evidence="3 4">
    <name type="scientific">Apiotrichum porosum</name>
    <dbReference type="NCBI Taxonomy" id="105984"/>
    <lineage>
        <taxon>Eukaryota</taxon>
        <taxon>Fungi</taxon>
        <taxon>Dikarya</taxon>
        <taxon>Basidiomycota</taxon>
        <taxon>Agaricomycotina</taxon>
        <taxon>Tremellomycetes</taxon>
        <taxon>Trichosporonales</taxon>
        <taxon>Trichosporonaceae</taxon>
        <taxon>Apiotrichum</taxon>
    </lineage>
</organism>
<feature type="region of interest" description="Disordered" evidence="2">
    <location>
        <begin position="405"/>
        <end position="429"/>
    </location>
</feature>
<keyword evidence="1" id="KW-0175">Coiled coil</keyword>
<feature type="region of interest" description="Disordered" evidence="2">
    <location>
        <begin position="174"/>
        <end position="204"/>
    </location>
</feature>
<protein>
    <submittedName>
        <fullName evidence="3">Uncharacterized protein</fullName>
    </submittedName>
</protein>
<dbReference type="GeneID" id="39592108"/>
<feature type="compositionally biased region" description="Polar residues" evidence="2">
    <location>
        <begin position="68"/>
        <end position="78"/>
    </location>
</feature>
<feature type="compositionally biased region" description="Basic and acidic residues" evidence="2">
    <location>
        <begin position="92"/>
        <end position="122"/>
    </location>
</feature>
<gene>
    <name evidence="3" type="ORF">EHS24_007565</name>
</gene>
<evidence type="ECO:0000313" key="3">
    <source>
        <dbReference type="EMBL" id="RSH82582.1"/>
    </source>
</evidence>
<reference evidence="3 4" key="1">
    <citation type="submission" date="2018-11" db="EMBL/GenBank/DDBJ databases">
        <title>Genome sequence of Apiotrichum porosum DSM 27194.</title>
        <authorList>
            <person name="Aliyu H."/>
            <person name="Gorte O."/>
            <person name="Ochsenreither K."/>
        </authorList>
    </citation>
    <scope>NUCLEOTIDE SEQUENCE [LARGE SCALE GENOMIC DNA]</scope>
    <source>
        <strain evidence="3 4">DSM 27194</strain>
    </source>
</reference>
<evidence type="ECO:0000313" key="4">
    <source>
        <dbReference type="Proteomes" id="UP000279236"/>
    </source>
</evidence>
<feature type="compositionally biased region" description="Low complexity" evidence="2">
    <location>
        <begin position="405"/>
        <end position="421"/>
    </location>
</feature>
<proteinExistence type="predicted"/>
<accession>A0A427XUS3</accession>
<dbReference type="EMBL" id="RSCE01000005">
    <property type="protein sequence ID" value="RSH82582.1"/>
    <property type="molecule type" value="Genomic_DNA"/>
</dbReference>
<evidence type="ECO:0000256" key="1">
    <source>
        <dbReference type="SAM" id="Coils"/>
    </source>
</evidence>